<keyword evidence="3" id="KW-1185">Reference proteome</keyword>
<feature type="compositionally biased region" description="Polar residues" evidence="1">
    <location>
        <begin position="98"/>
        <end position="111"/>
    </location>
</feature>
<feature type="region of interest" description="Disordered" evidence="1">
    <location>
        <begin position="432"/>
        <end position="464"/>
    </location>
</feature>
<feature type="compositionally biased region" description="Gly residues" evidence="1">
    <location>
        <begin position="571"/>
        <end position="590"/>
    </location>
</feature>
<dbReference type="GeneID" id="89937711"/>
<dbReference type="RefSeq" id="XP_064671153.1">
    <property type="nucleotide sequence ID" value="XM_064813586.1"/>
</dbReference>
<name>A0AAN6TFP7_9PEZI</name>
<comment type="caution">
    <text evidence="2">The sequence shown here is derived from an EMBL/GenBank/DDBJ whole genome shotgun (WGS) entry which is preliminary data.</text>
</comment>
<evidence type="ECO:0000313" key="3">
    <source>
        <dbReference type="Proteomes" id="UP001302812"/>
    </source>
</evidence>
<organism evidence="2 3">
    <name type="scientific">Canariomyces notabilis</name>
    <dbReference type="NCBI Taxonomy" id="2074819"/>
    <lineage>
        <taxon>Eukaryota</taxon>
        <taxon>Fungi</taxon>
        <taxon>Dikarya</taxon>
        <taxon>Ascomycota</taxon>
        <taxon>Pezizomycotina</taxon>
        <taxon>Sordariomycetes</taxon>
        <taxon>Sordariomycetidae</taxon>
        <taxon>Sordariales</taxon>
        <taxon>Chaetomiaceae</taxon>
        <taxon>Canariomyces</taxon>
    </lineage>
</organism>
<feature type="compositionally biased region" description="Pro residues" evidence="1">
    <location>
        <begin position="140"/>
        <end position="153"/>
    </location>
</feature>
<feature type="compositionally biased region" description="Polar residues" evidence="1">
    <location>
        <begin position="62"/>
        <end position="73"/>
    </location>
</feature>
<proteinExistence type="predicted"/>
<feature type="compositionally biased region" description="Low complexity" evidence="1">
    <location>
        <begin position="441"/>
        <end position="452"/>
    </location>
</feature>
<feature type="region of interest" description="Disordered" evidence="1">
    <location>
        <begin position="136"/>
        <end position="300"/>
    </location>
</feature>
<reference evidence="2" key="2">
    <citation type="submission" date="2023-05" db="EMBL/GenBank/DDBJ databases">
        <authorList>
            <consortium name="Lawrence Berkeley National Laboratory"/>
            <person name="Steindorff A."/>
            <person name="Hensen N."/>
            <person name="Bonometti L."/>
            <person name="Westerberg I."/>
            <person name="Brannstrom I.O."/>
            <person name="Guillou S."/>
            <person name="Cros-Aarteil S."/>
            <person name="Calhoun S."/>
            <person name="Haridas S."/>
            <person name="Kuo A."/>
            <person name="Mondo S."/>
            <person name="Pangilinan J."/>
            <person name="Riley R."/>
            <person name="Labutti K."/>
            <person name="Andreopoulos B."/>
            <person name="Lipzen A."/>
            <person name="Chen C."/>
            <person name="Yanf M."/>
            <person name="Daum C."/>
            <person name="Ng V."/>
            <person name="Clum A."/>
            <person name="Ohm R."/>
            <person name="Martin F."/>
            <person name="Silar P."/>
            <person name="Natvig D."/>
            <person name="Lalanne C."/>
            <person name="Gautier V."/>
            <person name="Ament-Velasquez S.L."/>
            <person name="Kruys A."/>
            <person name="Hutchinson M.I."/>
            <person name="Powell A.J."/>
            <person name="Barry K."/>
            <person name="Miller A.N."/>
            <person name="Grigoriev I.V."/>
            <person name="Debuchy R."/>
            <person name="Gladieux P."/>
            <person name="Thoren M.H."/>
            <person name="Johannesson H."/>
        </authorList>
    </citation>
    <scope>NUCLEOTIDE SEQUENCE</scope>
    <source>
        <strain evidence="2">CBS 508.74</strain>
    </source>
</reference>
<dbReference type="EMBL" id="MU853339">
    <property type="protein sequence ID" value="KAK4113583.1"/>
    <property type="molecule type" value="Genomic_DNA"/>
</dbReference>
<dbReference type="Proteomes" id="UP001302812">
    <property type="component" value="Unassembled WGS sequence"/>
</dbReference>
<evidence type="ECO:0000256" key="1">
    <source>
        <dbReference type="SAM" id="MobiDB-lite"/>
    </source>
</evidence>
<feature type="region of interest" description="Disordered" evidence="1">
    <location>
        <begin position="552"/>
        <end position="610"/>
    </location>
</feature>
<accession>A0AAN6TFP7</accession>
<evidence type="ECO:0000313" key="2">
    <source>
        <dbReference type="EMBL" id="KAK4113583.1"/>
    </source>
</evidence>
<feature type="compositionally biased region" description="Polar residues" evidence="1">
    <location>
        <begin position="197"/>
        <end position="218"/>
    </location>
</feature>
<reference evidence="2" key="1">
    <citation type="journal article" date="2023" name="Mol. Phylogenet. Evol.">
        <title>Genome-scale phylogeny and comparative genomics of the fungal order Sordariales.</title>
        <authorList>
            <person name="Hensen N."/>
            <person name="Bonometti L."/>
            <person name="Westerberg I."/>
            <person name="Brannstrom I.O."/>
            <person name="Guillou S."/>
            <person name="Cros-Aarteil S."/>
            <person name="Calhoun S."/>
            <person name="Haridas S."/>
            <person name="Kuo A."/>
            <person name="Mondo S."/>
            <person name="Pangilinan J."/>
            <person name="Riley R."/>
            <person name="LaButti K."/>
            <person name="Andreopoulos B."/>
            <person name="Lipzen A."/>
            <person name="Chen C."/>
            <person name="Yan M."/>
            <person name="Daum C."/>
            <person name="Ng V."/>
            <person name="Clum A."/>
            <person name="Steindorff A."/>
            <person name="Ohm R.A."/>
            <person name="Martin F."/>
            <person name="Silar P."/>
            <person name="Natvig D.O."/>
            <person name="Lalanne C."/>
            <person name="Gautier V."/>
            <person name="Ament-Velasquez S.L."/>
            <person name="Kruys A."/>
            <person name="Hutchinson M.I."/>
            <person name="Powell A.J."/>
            <person name="Barry K."/>
            <person name="Miller A.N."/>
            <person name="Grigoriev I.V."/>
            <person name="Debuchy R."/>
            <person name="Gladieux P."/>
            <person name="Hiltunen Thoren M."/>
            <person name="Johannesson H."/>
        </authorList>
    </citation>
    <scope>NUCLEOTIDE SEQUENCE</scope>
    <source>
        <strain evidence="2">CBS 508.74</strain>
    </source>
</reference>
<protein>
    <submittedName>
        <fullName evidence="2">Uncharacterized protein</fullName>
    </submittedName>
</protein>
<sequence>MAPSGSIVTSFASVSSSTTTSSFKSQCLEPARLIIDCPFPGCSEKIDGHHEALCQAHLRTLTKSSGSRDAASTNGARAPSGPAPSPNPSHQPRDCDSTGLSQSSPFSQGVATSKHKKLLLLRNPIVMRKTASVENVKAPPFIPQQPAPKPSTPPSRGESTLSPPSPEPVAPNLSVRSPPASPGPSQDGESPRKRQRLSPSTGHSPVSQMNGRATSRPSTAGAEPEEKADGPSVPQPQRRASVNSSQRLSKSPEKVARPTVKLASKNAVRRMPSQLSTLRFIDSPQDPVSSEPSDLLGPYVNGSAESILRTNRREKLSTFSLNEGVKDYWMGKINSSIPSGVQAEVLSGSPHHTQRISDPLNGQTKGPSPEKRRESQTTYQTIQFPSPAPLPTKRRRPPPTPKVVDASIFDALIYSQPLASTPPPGLQIDSTGIPGQPPIPTATETTEAAATASNDTTKAEKLPPDEPVFAGIDPRIHWPQSHSPAWLAAKQAEIEARGGRKANFGRAAHSLRAQLRRAERAEAAAAFEDTLPEKMAENPAWVRVLKRLKGANGNHGNGHGEDDAVENGVVNGTGGGGGGGHASGSGGEGVSGATAPNPRRGRGGKIGVRS</sequence>
<feature type="region of interest" description="Disordered" evidence="1">
    <location>
        <begin position="62"/>
        <end position="112"/>
    </location>
</feature>
<gene>
    <name evidence="2" type="ORF">N656DRAFT_767904</name>
</gene>
<feature type="region of interest" description="Disordered" evidence="1">
    <location>
        <begin position="341"/>
        <end position="401"/>
    </location>
</feature>
<feature type="compositionally biased region" description="Polar residues" evidence="1">
    <location>
        <begin position="238"/>
        <end position="249"/>
    </location>
</feature>
<dbReference type="AlphaFoldDB" id="A0AAN6TFP7"/>